<reference evidence="2" key="1">
    <citation type="submission" date="2009-09" db="EMBL/GenBank/DDBJ databases">
        <authorList>
            <consortium name="The Broad Institute Genome Sequencing Platform"/>
            <person name="Ward D."/>
            <person name="Feldgarden M."/>
            <person name="Earl A."/>
            <person name="Young S.K."/>
            <person name="Zeng Q."/>
            <person name="Koehrsen M."/>
            <person name="Alvarado L."/>
            <person name="Berlin A."/>
            <person name="Bochicchio J."/>
            <person name="Borenstein D."/>
            <person name="Chapman S.B."/>
            <person name="Chen Z."/>
            <person name="Engels R."/>
            <person name="Freedman E."/>
            <person name="Gellesch M."/>
            <person name="Goldberg J."/>
            <person name="Griggs A."/>
            <person name="Gujja S."/>
            <person name="Heilman E."/>
            <person name="Heiman D."/>
            <person name="Hepburn T."/>
            <person name="Howarth C."/>
            <person name="Jen D."/>
            <person name="Larson L."/>
            <person name="Lewis B."/>
            <person name="Mehta T."/>
            <person name="Park D."/>
            <person name="Pearson M."/>
            <person name="Roberts A."/>
            <person name="Saif S."/>
            <person name="Shea T."/>
            <person name="Shenoy N."/>
            <person name="Sisk P."/>
            <person name="Stolte C."/>
            <person name="Sykes S."/>
            <person name="Thomson T."/>
            <person name="Walk T."/>
            <person name="White J."/>
            <person name="Yandava C."/>
            <person name="Sibley C.D."/>
            <person name="Field T.R."/>
            <person name="Grinwis M."/>
            <person name="Eshaghurshan C.S."/>
            <person name="Surette M.G."/>
            <person name="Haas B."/>
            <person name="Nusbaum C."/>
            <person name="Birren B."/>
        </authorList>
    </citation>
    <scope>NUCLEOTIDE SEQUENCE [LARGE SCALE GENOMIC DNA]</scope>
    <source>
        <strain evidence="2">ATCC 700633</strain>
    </source>
</reference>
<dbReference type="AlphaFoldDB" id="D0BJM7"/>
<accession>D0BJM7</accession>
<sequence>MGNTIEFPNQEEFYIQKANQCKKEEDLIGAIDWLEKGYIKTNSNQLLEKLWNLLCRTQDWNEIIWLVEEFDLKEEKYLSVYIEALIFMNRFEEVEELLRDSQHLEYPWINTLQLKMMNQKLKNQQDKIQQLQEIGEALQKQDKIFSVEEIHYISQVLIDSTLKQKEYVIQLFLIHPYTPMFDKAILLDEWLESGTFKAIQILWNGEMKRIERDKLLSISKSPLYKEESVLLNELMNHYSMEEATMLAQKWMQDTIRLYPFHEEYISSFEEWVKYFSEKEDLMQSLFFDDATFVKQYDDFRKSKY</sequence>
<dbReference type="EMBL" id="ACRF02000015">
    <property type="protein sequence ID" value="EEW93280.1"/>
    <property type="molecule type" value="Genomic_DNA"/>
</dbReference>
<dbReference type="Proteomes" id="UP000002939">
    <property type="component" value="Unassembled WGS sequence"/>
</dbReference>
<name>D0BJM7_9LACT</name>
<proteinExistence type="predicted"/>
<dbReference type="HOGENOM" id="CLU_914533_0_0_9"/>
<keyword evidence="1" id="KW-0175">Coiled coil</keyword>
<dbReference type="RefSeq" id="WP_006702437.1">
    <property type="nucleotide sequence ID" value="NZ_KI391971.1"/>
</dbReference>
<evidence type="ECO:0000313" key="2">
    <source>
        <dbReference type="EMBL" id="EEW93280.1"/>
    </source>
</evidence>
<comment type="caution">
    <text evidence="2">The sequence shown here is derived from an EMBL/GenBank/DDBJ whole genome shotgun (WGS) entry which is preliminary data.</text>
</comment>
<keyword evidence="3" id="KW-1185">Reference proteome</keyword>
<dbReference type="STRING" id="626369.HMPREF0446_00162"/>
<reference evidence="2" key="2">
    <citation type="submission" date="2011-10" db="EMBL/GenBank/DDBJ databases">
        <title>The Genome Sequence of Granulicatella elegans ATCC 700633.</title>
        <authorList>
            <consortium name="The Broad Institute Genome Sequencing Platform"/>
            <consortium name="The Broad Institute Genome Sequencing Center for Infectious Disease"/>
            <person name="Earl A."/>
            <person name="Ward D."/>
            <person name="Feldgarden M."/>
            <person name="Gevers D."/>
            <person name="Sibley C.D."/>
            <person name="Field T.R."/>
            <person name="Grinwis M."/>
            <person name="Eshaghurshan C.S."/>
            <person name="Surette M.G."/>
            <person name="Young S.K."/>
            <person name="Zeng Q."/>
            <person name="Gargeya S."/>
            <person name="Fitzgerald M."/>
            <person name="Haas B."/>
            <person name="Abouelleil A."/>
            <person name="Alvarado L."/>
            <person name="Arachchi H.M."/>
            <person name="Berlin A."/>
            <person name="Brown A."/>
            <person name="Chapman S.B."/>
            <person name="Chen Z."/>
            <person name="Dunbar C."/>
            <person name="Freedman E."/>
            <person name="Gearin G."/>
            <person name="Goldberg J."/>
            <person name="Griggs A."/>
            <person name="Gujja S."/>
            <person name="Heiman D."/>
            <person name="Howarth C."/>
            <person name="Larson L."/>
            <person name="Lui A."/>
            <person name="MacDonald P.J.P."/>
            <person name="Montmayeur A."/>
            <person name="Murphy C."/>
            <person name="Neiman D."/>
            <person name="Pearson M."/>
            <person name="Priest M."/>
            <person name="Roberts A."/>
            <person name="Saif S."/>
            <person name="Shea T."/>
            <person name="Shenoy N."/>
            <person name="Sisk P."/>
            <person name="Stolte C."/>
            <person name="Sykes S."/>
            <person name="Wortman J."/>
            <person name="Nusbaum C."/>
            <person name="Birren B."/>
        </authorList>
    </citation>
    <scope>NUCLEOTIDE SEQUENCE [LARGE SCALE GENOMIC DNA]</scope>
    <source>
        <strain evidence="2">ATCC 700633</strain>
    </source>
</reference>
<evidence type="ECO:0000256" key="1">
    <source>
        <dbReference type="SAM" id="Coils"/>
    </source>
</evidence>
<dbReference type="OrthoDB" id="1655898at2"/>
<protein>
    <submittedName>
        <fullName evidence="2">Uncharacterized protein</fullName>
    </submittedName>
</protein>
<organism evidence="2 3">
    <name type="scientific">Granulicatella elegans ATCC 700633</name>
    <dbReference type="NCBI Taxonomy" id="626369"/>
    <lineage>
        <taxon>Bacteria</taxon>
        <taxon>Bacillati</taxon>
        <taxon>Bacillota</taxon>
        <taxon>Bacilli</taxon>
        <taxon>Lactobacillales</taxon>
        <taxon>Carnobacteriaceae</taxon>
        <taxon>Granulicatella</taxon>
    </lineage>
</organism>
<evidence type="ECO:0000313" key="3">
    <source>
        <dbReference type="Proteomes" id="UP000002939"/>
    </source>
</evidence>
<feature type="coiled-coil region" evidence="1">
    <location>
        <begin position="114"/>
        <end position="141"/>
    </location>
</feature>
<gene>
    <name evidence="2" type="ORF">HMPREF0446_00162</name>
</gene>